<dbReference type="InterPro" id="IPR006734">
    <property type="entry name" value="PLATZ"/>
</dbReference>
<evidence type="ECO:0000256" key="1">
    <source>
        <dbReference type="PROSITE-ProRule" id="PRU00024"/>
    </source>
</evidence>
<dbReference type="PROSITE" id="PS50119">
    <property type="entry name" value="ZF_BBOX"/>
    <property type="match status" value="1"/>
</dbReference>
<gene>
    <name evidence="4" type="ORF">RHSIM_Rhsim09G0087400</name>
</gene>
<comment type="caution">
    <text evidence="4">The sequence shown here is derived from an EMBL/GenBank/DDBJ whole genome shotgun (WGS) entry which is preliminary data.</text>
</comment>
<dbReference type="GO" id="GO:0008270">
    <property type="term" value="F:zinc ion binding"/>
    <property type="evidence" value="ECO:0007669"/>
    <property type="project" value="UniProtKB-KW"/>
</dbReference>
<name>A0A834LFQ7_RHOSS</name>
<accession>A0A834LFQ7</accession>
<dbReference type="OrthoDB" id="724537at2759"/>
<evidence type="ECO:0000256" key="2">
    <source>
        <dbReference type="SAM" id="MobiDB-lite"/>
    </source>
</evidence>
<dbReference type="InterPro" id="IPR000315">
    <property type="entry name" value="Znf_B-box"/>
</dbReference>
<dbReference type="AlphaFoldDB" id="A0A834LFQ7"/>
<feature type="compositionally biased region" description="Basic residues" evidence="2">
    <location>
        <begin position="219"/>
        <end position="231"/>
    </location>
</feature>
<dbReference type="PANTHER" id="PTHR31065:SF41">
    <property type="entry name" value="PLATZ TRANSCRIPTION FACTOR FAMILY PROTEIN"/>
    <property type="match status" value="1"/>
</dbReference>
<dbReference type="Pfam" id="PF04640">
    <property type="entry name" value="PLATZ"/>
    <property type="match status" value="1"/>
</dbReference>
<keyword evidence="1" id="KW-0479">Metal-binding</keyword>
<reference evidence="4" key="1">
    <citation type="submission" date="2019-11" db="EMBL/GenBank/DDBJ databases">
        <authorList>
            <person name="Liu Y."/>
            <person name="Hou J."/>
            <person name="Li T.-Q."/>
            <person name="Guan C.-H."/>
            <person name="Wu X."/>
            <person name="Wu H.-Z."/>
            <person name="Ling F."/>
            <person name="Zhang R."/>
            <person name="Shi X.-G."/>
            <person name="Ren J.-P."/>
            <person name="Chen E.-F."/>
            <person name="Sun J.-M."/>
        </authorList>
    </citation>
    <scope>NUCLEOTIDE SEQUENCE</scope>
    <source>
        <strain evidence="4">Adult_tree_wgs_1</strain>
        <tissue evidence="4">Leaves</tissue>
    </source>
</reference>
<feature type="domain" description="B box-type" evidence="3">
    <location>
        <begin position="28"/>
        <end position="79"/>
    </location>
</feature>
<feature type="region of interest" description="Disordered" evidence="2">
    <location>
        <begin position="215"/>
        <end position="237"/>
    </location>
</feature>
<evidence type="ECO:0000313" key="4">
    <source>
        <dbReference type="EMBL" id="KAF7133173.1"/>
    </source>
</evidence>
<protein>
    <recommendedName>
        <fullName evidence="3">B box-type domain-containing protein</fullName>
    </recommendedName>
</protein>
<sequence>MVGCKIRLVKRKSDWVSNLLQSRFFGSCGYHRELRKNEKNMFCIDCNLCFCKHCVGSSTHCFHRWLQVCKYVYHDVVRLQDIQKYLDCSKIQTYKINGEKAIHLNPRPQSRDQKLSKSKSGAACEACGRHIQDFPNRFCSIACKVSVGAEFSNGNTDKLISFPIPEFGSLSLKENYALEETTKENDYFSFSSFKDSSRSWSSTTESSEEIQAWMNSTLKPKKKQHKRKGVPRRAPLG</sequence>
<evidence type="ECO:0000313" key="5">
    <source>
        <dbReference type="Proteomes" id="UP000626092"/>
    </source>
</evidence>
<dbReference type="PANTHER" id="PTHR31065">
    <property type="entry name" value="PLATZ TRANSCRIPTION FACTOR FAMILY PROTEIN"/>
    <property type="match status" value="1"/>
</dbReference>
<keyword evidence="5" id="KW-1185">Reference proteome</keyword>
<dbReference type="Proteomes" id="UP000626092">
    <property type="component" value="Unassembled WGS sequence"/>
</dbReference>
<evidence type="ECO:0000259" key="3">
    <source>
        <dbReference type="PROSITE" id="PS50119"/>
    </source>
</evidence>
<proteinExistence type="predicted"/>
<keyword evidence="1" id="KW-0863">Zinc-finger</keyword>
<organism evidence="4 5">
    <name type="scientific">Rhododendron simsii</name>
    <name type="common">Sims's rhododendron</name>
    <dbReference type="NCBI Taxonomy" id="118357"/>
    <lineage>
        <taxon>Eukaryota</taxon>
        <taxon>Viridiplantae</taxon>
        <taxon>Streptophyta</taxon>
        <taxon>Embryophyta</taxon>
        <taxon>Tracheophyta</taxon>
        <taxon>Spermatophyta</taxon>
        <taxon>Magnoliopsida</taxon>
        <taxon>eudicotyledons</taxon>
        <taxon>Gunneridae</taxon>
        <taxon>Pentapetalae</taxon>
        <taxon>asterids</taxon>
        <taxon>Ericales</taxon>
        <taxon>Ericaceae</taxon>
        <taxon>Ericoideae</taxon>
        <taxon>Rhodoreae</taxon>
        <taxon>Rhododendron</taxon>
    </lineage>
</organism>
<keyword evidence="1" id="KW-0862">Zinc</keyword>
<dbReference type="EMBL" id="WJXA01000009">
    <property type="protein sequence ID" value="KAF7133173.1"/>
    <property type="molecule type" value="Genomic_DNA"/>
</dbReference>